<feature type="compositionally biased region" description="Gly residues" evidence="1">
    <location>
        <begin position="1243"/>
        <end position="1259"/>
    </location>
</feature>
<feature type="region of interest" description="Disordered" evidence="1">
    <location>
        <begin position="195"/>
        <end position="344"/>
    </location>
</feature>
<accession>A0AAN6NMM6</accession>
<organism evidence="2 3">
    <name type="scientific">Pseudoneurospora amorphoporcata</name>
    <dbReference type="NCBI Taxonomy" id="241081"/>
    <lineage>
        <taxon>Eukaryota</taxon>
        <taxon>Fungi</taxon>
        <taxon>Dikarya</taxon>
        <taxon>Ascomycota</taxon>
        <taxon>Pezizomycotina</taxon>
        <taxon>Sordariomycetes</taxon>
        <taxon>Sordariomycetidae</taxon>
        <taxon>Sordariales</taxon>
        <taxon>Sordariaceae</taxon>
        <taxon>Pseudoneurospora</taxon>
    </lineage>
</organism>
<reference evidence="2" key="1">
    <citation type="journal article" date="2023" name="Mol. Phylogenet. Evol.">
        <title>Genome-scale phylogeny and comparative genomics of the fungal order Sordariales.</title>
        <authorList>
            <person name="Hensen N."/>
            <person name="Bonometti L."/>
            <person name="Westerberg I."/>
            <person name="Brannstrom I.O."/>
            <person name="Guillou S."/>
            <person name="Cros-Aarteil S."/>
            <person name="Calhoun S."/>
            <person name="Haridas S."/>
            <person name="Kuo A."/>
            <person name="Mondo S."/>
            <person name="Pangilinan J."/>
            <person name="Riley R."/>
            <person name="LaButti K."/>
            <person name="Andreopoulos B."/>
            <person name="Lipzen A."/>
            <person name="Chen C."/>
            <person name="Yan M."/>
            <person name="Daum C."/>
            <person name="Ng V."/>
            <person name="Clum A."/>
            <person name="Steindorff A."/>
            <person name="Ohm R.A."/>
            <person name="Martin F."/>
            <person name="Silar P."/>
            <person name="Natvig D.O."/>
            <person name="Lalanne C."/>
            <person name="Gautier V."/>
            <person name="Ament-Velasquez S.L."/>
            <person name="Kruys A."/>
            <person name="Hutchinson M.I."/>
            <person name="Powell A.J."/>
            <person name="Barry K."/>
            <person name="Miller A.N."/>
            <person name="Grigoriev I.V."/>
            <person name="Debuchy R."/>
            <person name="Gladieux P."/>
            <person name="Hiltunen Thoren M."/>
            <person name="Johannesson H."/>
        </authorList>
    </citation>
    <scope>NUCLEOTIDE SEQUENCE</scope>
    <source>
        <strain evidence="2">CBS 626.80</strain>
    </source>
</reference>
<feature type="region of interest" description="Disordered" evidence="1">
    <location>
        <begin position="1183"/>
        <end position="1202"/>
    </location>
</feature>
<feature type="compositionally biased region" description="Polar residues" evidence="1">
    <location>
        <begin position="1265"/>
        <end position="1277"/>
    </location>
</feature>
<feature type="region of interest" description="Disordered" evidence="1">
    <location>
        <begin position="81"/>
        <end position="103"/>
    </location>
</feature>
<feature type="region of interest" description="Disordered" evidence="1">
    <location>
        <begin position="476"/>
        <end position="548"/>
    </location>
</feature>
<feature type="region of interest" description="Disordered" evidence="1">
    <location>
        <begin position="1013"/>
        <end position="1043"/>
    </location>
</feature>
<feature type="region of interest" description="Disordered" evidence="1">
    <location>
        <begin position="169"/>
        <end position="188"/>
    </location>
</feature>
<feature type="region of interest" description="Disordered" evidence="1">
    <location>
        <begin position="380"/>
        <end position="435"/>
    </location>
</feature>
<evidence type="ECO:0000256" key="1">
    <source>
        <dbReference type="SAM" id="MobiDB-lite"/>
    </source>
</evidence>
<feature type="region of interest" description="Disordered" evidence="1">
    <location>
        <begin position="812"/>
        <end position="831"/>
    </location>
</feature>
<evidence type="ECO:0000313" key="3">
    <source>
        <dbReference type="Proteomes" id="UP001303222"/>
    </source>
</evidence>
<protein>
    <recommendedName>
        <fullName evidence="4">Protamine P1</fullName>
    </recommendedName>
</protein>
<feature type="compositionally biased region" description="Low complexity" evidence="1">
    <location>
        <begin position="516"/>
        <end position="532"/>
    </location>
</feature>
<feature type="compositionally biased region" description="Acidic residues" evidence="1">
    <location>
        <begin position="275"/>
        <end position="302"/>
    </location>
</feature>
<feature type="region of interest" description="Disordered" evidence="1">
    <location>
        <begin position="618"/>
        <end position="657"/>
    </location>
</feature>
<gene>
    <name evidence="2" type="ORF">QBC32DRAFT_246905</name>
</gene>
<sequence length="1313" mass="144289">MKRRSHLVHGWLTEAFSDEPVYSEALHTSQDVLYSGSEDEAYNSPTERRERYENRGQRFLQGKPLLLLSASLRGPFTKESGWKNPWRSRTSRKTRLESQAVRSTPARADESIVIAATPTILESAVRGTKEQSHVHEEASPRSITPATPHRYLDDETLYEIKAWQKTVANQPGLDDPFDETCEPSSPDTLRSLEVEIPPRTHGSRSFIVSSSAVEEDPVEHNDEDIAEQDEEVNLEHSEEAEAGFINVDEDDDSSLTDLDEEQIQEQFGELNKDYEAEEDDENEDEDYHTAEDEEDKDQEQDTESQRISESLPLQPPSDYDSPTKCPVASQPLPRPQGKLDIRPREELEFLPLDTIDLSPAAVKIYQESLRGSTCYSRSWRAQERRKQGNLLPGLVGAPLPRDNAAQSPSSRPGRSVHAPASDRISYNQRRPNENGSVALEHQTIEREHMLVDNQPSETKDSPNEPSDLPAHHQQITVAQPKSPQRITSTSDLPQLNTAGTHAAPDMIEGEQKSHTTDPTSPSSAETSSPATSFDEEEEEEPIQEPAENVRKLLWPKAQRRSSTQKSTPHMALCIPSATASFAQAEPRHSQNGCFSESLERHEGQGSLEYFSINHQHPENDRETTMAEDNGLDSQSPSRLLQSQPQSAPEATVSEESIYDDTINQVRLEWPAEASSLPRQSHVQTQNSLPMASIEEPLVTEHDKPSQHSIPEQAKRSFNVMDLRHITNPTSRNATPLRPSPGLQKHLAQPLTIPVLVQPRSSVTPEAPVIPEPSRTQLSVMASQALAQAVQPVMQQSPWAKGDSQITALAAPAPEPRSFSPVSSPLSSPASSSCFVDMENPVLPVLPNGPLPDGITQTEGDTAVPPAQAETPQAKPSNPPSTPETKRSSLPTPDFTMSIKSFKHFMTPSPKRPAKRPRLSLGDGRLPDTQALEDAVVTNPWDSSRLDAGTMPGTAMATVPSRKKKRVSWAPLPGEADYVDADMDVDMDVDMEDRDQPYSVSRMTSHGPRRSILAASTPNHRGIPKRAASPPPSMSMPSVDSLPKESQKFGKHFAAVSGRRRLAPTVSAGYRGGENEGESLMLRDVSGNARSTGTSRLAATSKRLLPSESQQTCGSPKAVDGMANGFVQADWQVENLKFNLNHHQQLAQADSRMTGRGIWRDQTYLSVPNQQKDQQTGIIDDAFGLPTLPGLDSQPRSQFQEPDEVTEVLDNLDDFIDSWDIDQELAEARGEKSKRKTQAQGSKFGQGQGLSSGLGLGLGNGRNLWDSPSSRTSPQQSGLKRKRTAHGDGEEDGGNTGGGGGGGIYDPGVWDRIV</sequence>
<feature type="region of interest" description="Disordered" evidence="1">
    <location>
        <begin position="124"/>
        <end position="150"/>
    </location>
</feature>
<feature type="region of interest" description="Disordered" evidence="1">
    <location>
        <begin position="33"/>
        <end position="56"/>
    </location>
</feature>
<feature type="compositionally biased region" description="Low complexity" evidence="1">
    <location>
        <begin position="815"/>
        <end position="831"/>
    </location>
</feature>
<feature type="compositionally biased region" description="Acidic residues" evidence="1">
    <location>
        <begin position="213"/>
        <end position="232"/>
    </location>
</feature>
<keyword evidence="3" id="KW-1185">Reference proteome</keyword>
<name>A0AAN6NMM6_9PEZI</name>
<evidence type="ECO:0000313" key="2">
    <source>
        <dbReference type="EMBL" id="KAK3947864.1"/>
    </source>
</evidence>
<feature type="compositionally biased region" description="Acidic residues" evidence="1">
    <location>
        <begin position="247"/>
        <end position="263"/>
    </location>
</feature>
<feature type="compositionally biased region" description="Basic and acidic residues" evidence="1">
    <location>
        <begin position="127"/>
        <end position="139"/>
    </location>
</feature>
<reference evidence="2" key="2">
    <citation type="submission" date="2023-06" db="EMBL/GenBank/DDBJ databases">
        <authorList>
            <consortium name="Lawrence Berkeley National Laboratory"/>
            <person name="Mondo S.J."/>
            <person name="Hensen N."/>
            <person name="Bonometti L."/>
            <person name="Westerberg I."/>
            <person name="Brannstrom I.O."/>
            <person name="Guillou S."/>
            <person name="Cros-Aarteil S."/>
            <person name="Calhoun S."/>
            <person name="Haridas S."/>
            <person name="Kuo A."/>
            <person name="Pangilinan J."/>
            <person name="Riley R."/>
            <person name="Labutti K."/>
            <person name="Andreopoulos B."/>
            <person name="Lipzen A."/>
            <person name="Chen C."/>
            <person name="Yanf M."/>
            <person name="Daum C."/>
            <person name="Ng V."/>
            <person name="Clum A."/>
            <person name="Steindorff A."/>
            <person name="Ohm R."/>
            <person name="Martin F."/>
            <person name="Silar P."/>
            <person name="Natvig D."/>
            <person name="Lalanne C."/>
            <person name="Gautier V."/>
            <person name="Ament-Velasquez S.L."/>
            <person name="Kruys A."/>
            <person name="Hutchinson M.I."/>
            <person name="Powell A.J."/>
            <person name="Barry K."/>
            <person name="Miller A.N."/>
            <person name="Grigoriev I.V."/>
            <person name="Debuchy R."/>
            <person name="Gladieux P."/>
            <person name="Thoren M.H."/>
            <person name="Johannesson H."/>
        </authorList>
    </citation>
    <scope>NUCLEOTIDE SEQUENCE</scope>
    <source>
        <strain evidence="2">CBS 626.80</strain>
    </source>
</reference>
<feature type="compositionally biased region" description="Acidic residues" evidence="1">
    <location>
        <begin position="533"/>
        <end position="542"/>
    </location>
</feature>
<feature type="compositionally biased region" description="Gly residues" evidence="1">
    <location>
        <begin position="1293"/>
        <end position="1304"/>
    </location>
</feature>
<feature type="region of interest" description="Disordered" evidence="1">
    <location>
        <begin position="844"/>
        <end position="925"/>
    </location>
</feature>
<feature type="compositionally biased region" description="Polar residues" evidence="1">
    <location>
        <begin position="476"/>
        <end position="499"/>
    </location>
</feature>
<feature type="compositionally biased region" description="Low complexity" evidence="1">
    <location>
        <begin position="633"/>
        <end position="646"/>
    </location>
</feature>
<dbReference type="EMBL" id="MU859304">
    <property type="protein sequence ID" value="KAK3947864.1"/>
    <property type="molecule type" value="Genomic_DNA"/>
</dbReference>
<proteinExistence type="predicted"/>
<feature type="region of interest" description="Disordered" evidence="1">
    <location>
        <begin position="1227"/>
        <end position="1313"/>
    </location>
</feature>
<evidence type="ECO:0008006" key="4">
    <source>
        <dbReference type="Google" id="ProtNLM"/>
    </source>
</evidence>
<comment type="caution">
    <text evidence="2">The sequence shown here is derived from an EMBL/GenBank/DDBJ whole genome shotgun (WGS) entry which is preliminary data.</text>
</comment>
<feature type="compositionally biased region" description="Basic and acidic residues" evidence="1">
    <location>
        <begin position="46"/>
        <end position="56"/>
    </location>
</feature>
<dbReference type="Proteomes" id="UP001303222">
    <property type="component" value="Unassembled WGS sequence"/>
</dbReference>
<feature type="compositionally biased region" description="Polar residues" evidence="1">
    <location>
        <begin position="424"/>
        <end position="435"/>
    </location>
</feature>